<dbReference type="Gene3D" id="3.40.50.300">
    <property type="entry name" value="P-loop containing nucleotide triphosphate hydrolases"/>
    <property type="match status" value="1"/>
</dbReference>
<dbReference type="EMBL" id="JAYKOT010000001">
    <property type="protein sequence ID" value="MEB3428698.1"/>
    <property type="molecule type" value="Genomic_DNA"/>
</dbReference>
<dbReference type="RefSeq" id="WP_324618731.1">
    <property type="nucleotide sequence ID" value="NZ_JAYKOT010000001.1"/>
</dbReference>
<proteinExistence type="predicted"/>
<evidence type="ECO:0000313" key="2">
    <source>
        <dbReference type="EMBL" id="MEB3428698.1"/>
    </source>
</evidence>
<reference evidence="2 3" key="1">
    <citation type="submission" date="2024-01" db="EMBL/GenBank/DDBJ databases">
        <title>Complete genome sequence of Citroniella saccharovorans strain M6.X9, isolated from human fecal sample.</title>
        <authorList>
            <person name="Cheng G."/>
            <person name="Westerholm M."/>
            <person name="Schnurer A."/>
        </authorList>
    </citation>
    <scope>NUCLEOTIDE SEQUENCE [LARGE SCALE GENOMIC DNA]</scope>
    <source>
        <strain evidence="2 3">DSM 29873</strain>
    </source>
</reference>
<dbReference type="InterPro" id="IPR041685">
    <property type="entry name" value="AAA_GajA/Old/RecF-like"/>
</dbReference>
<evidence type="ECO:0000313" key="3">
    <source>
        <dbReference type="Proteomes" id="UP001357733"/>
    </source>
</evidence>
<dbReference type="PANTHER" id="PTHR32182:SF0">
    <property type="entry name" value="DNA REPLICATION AND REPAIR PROTEIN RECF"/>
    <property type="match status" value="1"/>
</dbReference>
<dbReference type="PANTHER" id="PTHR32182">
    <property type="entry name" value="DNA REPLICATION AND REPAIR PROTEIN RECF"/>
    <property type="match status" value="1"/>
</dbReference>
<dbReference type="AlphaFoldDB" id="A0AAW9MUR5"/>
<protein>
    <submittedName>
        <fullName evidence="2">AAA family ATPase</fullName>
    </submittedName>
</protein>
<dbReference type="GO" id="GO:0006302">
    <property type="term" value="P:double-strand break repair"/>
    <property type="evidence" value="ECO:0007669"/>
    <property type="project" value="TreeGrafter"/>
</dbReference>
<accession>A0AAW9MUR5</accession>
<evidence type="ECO:0000259" key="1">
    <source>
        <dbReference type="Pfam" id="PF13175"/>
    </source>
</evidence>
<gene>
    <name evidence="2" type="ORF">VLK81_01440</name>
</gene>
<dbReference type="Proteomes" id="UP001357733">
    <property type="component" value="Unassembled WGS sequence"/>
</dbReference>
<dbReference type="Pfam" id="PF13175">
    <property type="entry name" value="AAA_15"/>
    <property type="match status" value="1"/>
</dbReference>
<name>A0AAW9MUR5_9FIRM</name>
<dbReference type="GO" id="GO:0000731">
    <property type="term" value="P:DNA synthesis involved in DNA repair"/>
    <property type="evidence" value="ECO:0007669"/>
    <property type="project" value="TreeGrafter"/>
</dbReference>
<organism evidence="2 3">
    <name type="scientific">Citroniella saccharovorans</name>
    <dbReference type="NCBI Taxonomy" id="2053367"/>
    <lineage>
        <taxon>Bacteria</taxon>
        <taxon>Bacillati</taxon>
        <taxon>Bacillota</taxon>
        <taxon>Tissierellia</taxon>
        <taxon>Tissierellales</taxon>
        <taxon>Peptoniphilaceae</taxon>
        <taxon>Citroniella</taxon>
    </lineage>
</organism>
<dbReference type="SUPFAM" id="SSF52540">
    <property type="entry name" value="P-loop containing nucleoside triphosphate hydrolases"/>
    <property type="match status" value="1"/>
</dbReference>
<keyword evidence="3" id="KW-1185">Reference proteome</keyword>
<dbReference type="InterPro" id="IPR027417">
    <property type="entry name" value="P-loop_NTPase"/>
</dbReference>
<sequence>MYISHLKLINFRNYKEEKVTFTKNTNILIGKNAQGKTNLIESIYYLSRANSFKKIKDNDIIRFGENSSSLFWSYCKEKQKKSYKD</sequence>
<feature type="domain" description="Endonuclease GajA/Old nuclease/RecF-like AAA" evidence="1">
    <location>
        <begin position="1"/>
        <end position="68"/>
    </location>
</feature>
<comment type="caution">
    <text evidence="2">The sequence shown here is derived from an EMBL/GenBank/DDBJ whole genome shotgun (WGS) entry which is preliminary data.</text>
</comment>